<sequence length="93" mass="10316">MLVTSIDSFSPLYVTSPKLDDHCGRPSDKIKYVNIMLCEAPVAVVSHFSHHMRLSITTQVRTSLQQVVQHGPHLPSTTCLSDLRKESCEVLPG</sequence>
<proteinExistence type="predicted"/>
<evidence type="ECO:0000313" key="2">
    <source>
        <dbReference type="Proteomes" id="UP001283361"/>
    </source>
</evidence>
<evidence type="ECO:0000313" key="1">
    <source>
        <dbReference type="EMBL" id="KAK3716759.1"/>
    </source>
</evidence>
<organism evidence="1 2">
    <name type="scientific">Elysia crispata</name>
    <name type="common">lettuce slug</name>
    <dbReference type="NCBI Taxonomy" id="231223"/>
    <lineage>
        <taxon>Eukaryota</taxon>
        <taxon>Metazoa</taxon>
        <taxon>Spiralia</taxon>
        <taxon>Lophotrochozoa</taxon>
        <taxon>Mollusca</taxon>
        <taxon>Gastropoda</taxon>
        <taxon>Heterobranchia</taxon>
        <taxon>Euthyneura</taxon>
        <taxon>Panpulmonata</taxon>
        <taxon>Sacoglossa</taxon>
        <taxon>Placobranchoidea</taxon>
        <taxon>Plakobranchidae</taxon>
        <taxon>Elysia</taxon>
    </lineage>
</organism>
<dbReference type="AlphaFoldDB" id="A0AAE0XV80"/>
<protein>
    <submittedName>
        <fullName evidence="1">Uncharacterized protein</fullName>
    </submittedName>
</protein>
<dbReference type="Proteomes" id="UP001283361">
    <property type="component" value="Unassembled WGS sequence"/>
</dbReference>
<dbReference type="EMBL" id="JAWDGP010007466">
    <property type="protein sequence ID" value="KAK3716759.1"/>
    <property type="molecule type" value="Genomic_DNA"/>
</dbReference>
<reference evidence="1" key="1">
    <citation type="journal article" date="2023" name="G3 (Bethesda)">
        <title>A reference genome for the long-term kleptoplast-retaining sea slug Elysia crispata morphotype clarki.</title>
        <authorList>
            <person name="Eastman K.E."/>
            <person name="Pendleton A.L."/>
            <person name="Shaikh M.A."/>
            <person name="Suttiyut T."/>
            <person name="Ogas R."/>
            <person name="Tomko P."/>
            <person name="Gavelis G."/>
            <person name="Widhalm J.R."/>
            <person name="Wisecaver J.H."/>
        </authorList>
    </citation>
    <scope>NUCLEOTIDE SEQUENCE</scope>
    <source>
        <strain evidence="1">ECLA1</strain>
    </source>
</reference>
<gene>
    <name evidence="1" type="ORF">RRG08_012030</name>
</gene>
<name>A0AAE0XV80_9GAST</name>
<comment type="caution">
    <text evidence="1">The sequence shown here is derived from an EMBL/GenBank/DDBJ whole genome shotgun (WGS) entry which is preliminary data.</text>
</comment>
<accession>A0AAE0XV80</accession>
<keyword evidence="2" id="KW-1185">Reference proteome</keyword>